<organism evidence="2 3">
    <name type="scientific">Puccinia striiformis</name>
    <dbReference type="NCBI Taxonomy" id="27350"/>
    <lineage>
        <taxon>Eukaryota</taxon>
        <taxon>Fungi</taxon>
        <taxon>Dikarya</taxon>
        <taxon>Basidiomycota</taxon>
        <taxon>Pucciniomycotina</taxon>
        <taxon>Pucciniomycetes</taxon>
        <taxon>Pucciniales</taxon>
        <taxon>Pucciniaceae</taxon>
        <taxon>Puccinia</taxon>
    </lineage>
</organism>
<dbReference type="VEuPathDB" id="FungiDB:PSTT_11410"/>
<comment type="caution">
    <text evidence="2">The sequence shown here is derived from an EMBL/GenBank/DDBJ whole genome shotgun (WGS) entry which is preliminary data.</text>
</comment>
<dbReference type="VEuPathDB" id="FungiDB:PSHT_04983"/>
<accession>A0A2S4V0F1</accession>
<dbReference type="Proteomes" id="UP000239156">
    <property type="component" value="Unassembled WGS sequence"/>
</dbReference>
<evidence type="ECO:0000313" key="3">
    <source>
        <dbReference type="Proteomes" id="UP000239156"/>
    </source>
</evidence>
<feature type="region of interest" description="Disordered" evidence="1">
    <location>
        <begin position="269"/>
        <end position="294"/>
    </location>
</feature>
<evidence type="ECO:0000313" key="2">
    <source>
        <dbReference type="EMBL" id="POW02970.1"/>
    </source>
</evidence>
<evidence type="ECO:0000256" key="1">
    <source>
        <dbReference type="SAM" id="MobiDB-lite"/>
    </source>
</evidence>
<gene>
    <name evidence="2" type="ORF">PSTT_11410</name>
</gene>
<protein>
    <submittedName>
        <fullName evidence="2">Uncharacterized protein</fullName>
    </submittedName>
</protein>
<feature type="region of interest" description="Disordered" evidence="1">
    <location>
        <begin position="51"/>
        <end position="96"/>
    </location>
</feature>
<keyword evidence="3" id="KW-1185">Reference proteome</keyword>
<reference evidence="2" key="1">
    <citation type="submission" date="2017-12" db="EMBL/GenBank/DDBJ databases">
        <title>Gene loss provides genomic basis for host adaptation in cereal stripe rust fungi.</title>
        <authorList>
            <person name="Xia C."/>
        </authorList>
    </citation>
    <scope>NUCLEOTIDE SEQUENCE [LARGE SCALE GENOMIC DNA]</scope>
    <source>
        <strain evidence="2">93-210</strain>
    </source>
</reference>
<name>A0A2S4V0F1_9BASI</name>
<sequence length="519" mass="58937">MGNSIPMDTSAALGKLAEKLPRDEPEVRVTGSWGAFGELDIVNPALDRAHHIPVSSSPLGRPTVSDETKRRRPVKGSQAEDVRDDSLVEDSPTSVPKNVQELSAEWQEELRAGLSLISTSRHSITAKIQDQKLFEGIPRYLNVLVGQQLEKVLELNGLAESDETSIGNSLTDLLHNPRQLLDLIKSFSSRPNQLSSFLGDHVTSEELEHFEQQIQRIVRVTNKRLFRMIAQLDQKACKKLWKIAKELPTIWGIIWLRHSMSHMQVKDASGEVEKSGPVNQHLEHSTTSNKRQGKLMEDQPRFAYEQQQHLEEDIETILHNKLTFVTTEAEAKGVYSLVRMISQVTIQHEIRAAIQQQTDLDSIFDGLLGLYDPIAPPQMIYEKVKGFIQFASKKYITIPGLHDEEQEAASRTVANPRNPLRLSTLWNARSSADLGQFGSDVQLFQNLIHRHLLDLFKEYRYPSRSHSPSFGYWIRMSNELTELAEISDPHSKFGTSFIDQLQEAEKSFKQWWPNSKIGN</sequence>
<proteinExistence type="predicted"/>
<dbReference type="AlphaFoldDB" id="A0A2S4V0F1"/>
<dbReference type="EMBL" id="PKSL01000133">
    <property type="protein sequence ID" value="POW02970.1"/>
    <property type="molecule type" value="Genomic_DNA"/>
</dbReference>